<dbReference type="Gene3D" id="1.10.10.60">
    <property type="entry name" value="Homeodomain-like"/>
    <property type="match status" value="1"/>
</dbReference>
<dbReference type="AlphaFoldDB" id="A0A8J5K2Y0"/>
<evidence type="ECO:0000256" key="2">
    <source>
        <dbReference type="ARBA" id="ARBA00023125"/>
    </source>
</evidence>
<dbReference type="Proteomes" id="UP000747542">
    <property type="component" value="Unassembled WGS sequence"/>
</dbReference>
<accession>A0A8J5K2Y0</accession>
<dbReference type="PROSITE" id="PS51253">
    <property type="entry name" value="HTH_CENPB"/>
    <property type="match status" value="1"/>
</dbReference>
<name>A0A8J5K2Y0_HOMAM</name>
<dbReference type="SUPFAM" id="SSF46689">
    <property type="entry name" value="Homeodomain-like"/>
    <property type="match status" value="1"/>
</dbReference>
<keyword evidence="2" id="KW-0238">DNA-binding</keyword>
<feature type="domain" description="HTH CENPB-type" evidence="3">
    <location>
        <begin position="44"/>
        <end position="114"/>
    </location>
</feature>
<dbReference type="InterPro" id="IPR006600">
    <property type="entry name" value="HTH_CenpB_DNA-bd_dom"/>
</dbReference>
<evidence type="ECO:0000313" key="5">
    <source>
        <dbReference type="Proteomes" id="UP000747542"/>
    </source>
</evidence>
<dbReference type="InterPro" id="IPR050863">
    <property type="entry name" value="CenT-Element_Derived"/>
</dbReference>
<evidence type="ECO:0000313" key="4">
    <source>
        <dbReference type="EMBL" id="KAG7165628.1"/>
    </source>
</evidence>
<dbReference type="GO" id="GO:0005634">
    <property type="term" value="C:nucleus"/>
    <property type="evidence" value="ECO:0007669"/>
    <property type="project" value="UniProtKB-SubCell"/>
</dbReference>
<comment type="subcellular location">
    <subcellularLocation>
        <location evidence="1">Nucleus</location>
    </subcellularLocation>
</comment>
<keyword evidence="5" id="KW-1185">Reference proteome</keyword>
<reference evidence="4" key="1">
    <citation type="journal article" date="2021" name="Sci. Adv.">
        <title>The American lobster genome reveals insights on longevity, neural, and immune adaptations.</title>
        <authorList>
            <person name="Polinski J.M."/>
            <person name="Zimin A.V."/>
            <person name="Clark K.F."/>
            <person name="Kohn A.B."/>
            <person name="Sadowski N."/>
            <person name="Timp W."/>
            <person name="Ptitsyn A."/>
            <person name="Khanna P."/>
            <person name="Romanova D.Y."/>
            <person name="Williams P."/>
            <person name="Greenwood S.J."/>
            <person name="Moroz L.L."/>
            <person name="Walt D.R."/>
            <person name="Bodnar A.G."/>
        </authorList>
    </citation>
    <scope>NUCLEOTIDE SEQUENCE</scope>
    <source>
        <strain evidence="4">GMGI-L3</strain>
    </source>
</reference>
<organism evidence="4 5">
    <name type="scientific">Homarus americanus</name>
    <name type="common">American lobster</name>
    <dbReference type="NCBI Taxonomy" id="6706"/>
    <lineage>
        <taxon>Eukaryota</taxon>
        <taxon>Metazoa</taxon>
        <taxon>Ecdysozoa</taxon>
        <taxon>Arthropoda</taxon>
        <taxon>Crustacea</taxon>
        <taxon>Multicrustacea</taxon>
        <taxon>Malacostraca</taxon>
        <taxon>Eumalacostraca</taxon>
        <taxon>Eucarida</taxon>
        <taxon>Decapoda</taxon>
        <taxon>Pleocyemata</taxon>
        <taxon>Astacidea</taxon>
        <taxon>Nephropoidea</taxon>
        <taxon>Nephropidae</taxon>
        <taxon>Homarus</taxon>
    </lineage>
</organism>
<dbReference type="PANTHER" id="PTHR19303">
    <property type="entry name" value="TRANSPOSON"/>
    <property type="match status" value="1"/>
</dbReference>
<dbReference type="PANTHER" id="PTHR19303:SF17">
    <property type="entry name" value="TIGGER TRANSPOSABLE ELEMENT-DERIVED PROTEIN 7"/>
    <property type="match status" value="1"/>
</dbReference>
<dbReference type="SMART" id="SM00674">
    <property type="entry name" value="CENPB"/>
    <property type="match status" value="1"/>
</dbReference>
<evidence type="ECO:0000256" key="1">
    <source>
        <dbReference type="ARBA" id="ARBA00004123"/>
    </source>
</evidence>
<sequence length="268" mass="30406">MSVACVCDEYDMKKQTVSDKCKAKDKLTTFAMKYDVDGASTASPRKHMKVPKDKELEEAVHKWFVQQHACGVKVREVEIAAAANKQAQYLGIPFKAGDGWLWRFWNRHGIHNRKLHGETGSTQTEEVEPFMLKLNQLIKDEGLNLAQVYNAGVTGLFWRSLPKNTLVFNHEVSTPGQKDIKISALANSWKKLLLDTEPEFVFEGFAVMDFHQMLHLGVENNITMEDVETWLDENEGDPGYQMLLAEEIADAVRAVDTEDDDAENNDEE</sequence>
<evidence type="ECO:0000259" key="3">
    <source>
        <dbReference type="PROSITE" id="PS51253"/>
    </source>
</evidence>
<gene>
    <name evidence="4" type="primary">TIGD7-L25</name>
    <name evidence="4" type="ORF">Hamer_G013132</name>
</gene>
<comment type="caution">
    <text evidence="4">The sequence shown here is derived from an EMBL/GenBank/DDBJ whole genome shotgun (WGS) entry which is preliminary data.</text>
</comment>
<dbReference type="EMBL" id="JAHLQT010024020">
    <property type="protein sequence ID" value="KAG7165628.1"/>
    <property type="molecule type" value="Genomic_DNA"/>
</dbReference>
<proteinExistence type="predicted"/>
<dbReference type="GO" id="GO:0003677">
    <property type="term" value="F:DNA binding"/>
    <property type="evidence" value="ECO:0007669"/>
    <property type="project" value="UniProtKB-KW"/>
</dbReference>
<dbReference type="InterPro" id="IPR009057">
    <property type="entry name" value="Homeodomain-like_sf"/>
</dbReference>
<dbReference type="Pfam" id="PF03221">
    <property type="entry name" value="HTH_Tnp_Tc5"/>
    <property type="match status" value="1"/>
</dbReference>
<protein>
    <submittedName>
        <fullName evidence="4">Tigger transposable element-derived protein 7-like 25</fullName>
    </submittedName>
</protein>